<dbReference type="SUPFAM" id="SSF52172">
    <property type="entry name" value="CheY-like"/>
    <property type="match status" value="1"/>
</dbReference>
<dbReference type="Gene3D" id="2.130.10.10">
    <property type="entry name" value="YVTN repeat-like/Quinoprotein amine dehydrogenase"/>
    <property type="match status" value="3"/>
</dbReference>
<organism evidence="12 13">
    <name type="scientific">Luteibacter rhizovicinus</name>
    <dbReference type="NCBI Taxonomy" id="242606"/>
    <lineage>
        <taxon>Bacteria</taxon>
        <taxon>Pseudomonadati</taxon>
        <taxon>Pseudomonadota</taxon>
        <taxon>Gammaproteobacteria</taxon>
        <taxon>Lysobacterales</taxon>
        <taxon>Rhodanobacteraceae</taxon>
        <taxon>Luteibacter</taxon>
    </lineage>
</organism>
<sequence>MPATRWMLVAAAALFASRSPADIAPPQPTPQFRSYSLGQGLPSSEVHAVAQDRTGYIWVGTAAGLARFDGVEFEVHARDVSRPGSLPSNRLSTVFVDAADQVWTGGKDTGLNRYDASAGTFRQWHHDPAAPGSLSEDHVTAIAQTRDGAIWVGTARSGLQRLRKDENGFDRPARELGAADGPPTDAIRSLFATADGGLLVGSDAGLERVGTDGRIRRIVFENGVSPRVNRIDGDEREVRIATDIGLYRLVDGMAYRDMRIPAVAIDASLSDTHGMLWIATAKGLHVLDRYGRLDLIEGAWTAKGGLPGRTVRQIMEDREHGVWFALSDGGLAYLGPSWDDFTRFTNIFTDTHGLPGLAATAVAARGDDKLWIGGLRGWIRLFDPATGAVERACTVGSVRVEALRQTDDGRLWVGTSAGLYLYDKRRVRRVAPGQLRGAVTGIVTRGDGTLYVASSIDGVFEVDTRSLTATPLFFQSPRRGQNETRELTVVQGRLWQASSAGLARLDDATGQMRFVDGVAPGRANAVELDEEGFWLARPDALEHYRWKGEVAMLDRSIAANEGWPSPDVLGLRLDALGRLWIYAHTGAWRFDPSTSRFRTFGIADGLASVEFTAGATVKLRDGTVYGTTLGGVVGFRPDRQSDHVKPPPVLLVDASVARDGSRIAVPLDSGTLVLRWDDRDLRIRARTLSYSSPARNWHEFALTNRDGARLSRTGPGGVREFEWLAPGFYSLHVRGGGGDSDMGELAKPLTIIVDAPPWNRWWAWTLYLACGLALMLGFATIAHQRQRRAMTMRLAQQQSALAVEASQAKTEFMATLGHELRTPMTGVLGMAELLAQTPLDTVQHGYVDAVRRSGTLLLRLINETLDLTRIEARRLVLESECLPVRATVREVVDLAAAAAREKHLVLDASVAGDVPERIRGDATRIRQILQNLLNNAVKFTDRGGIAVAVSRQAGHIVFDVSDTGPGLSDELRSRLFRRFEQGASPQRKQGAGLGLAICRELTTLMGGSIEVDSALGRGSRFRVRLPLTECTCVSPAPALPSCQPVPGRRLRVLLVEDDATVAEVIVELLRRRGHEITHASDGLAGLTELSCRPYDLMLLDLDLPGIDGFEVARMVRRMDGMEQLPIVAVSARSVGDEASATRAAGINGFVRKPMSGADLDAVLEAPR</sequence>
<evidence type="ECO:0000313" key="12">
    <source>
        <dbReference type="EMBL" id="TCV95689.1"/>
    </source>
</evidence>
<dbReference type="SUPFAM" id="SSF55874">
    <property type="entry name" value="ATPase domain of HSP90 chaperone/DNA topoisomerase II/histidine kinase"/>
    <property type="match status" value="1"/>
</dbReference>
<dbReference type="SMART" id="SM00387">
    <property type="entry name" value="HATPase_c"/>
    <property type="match status" value="1"/>
</dbReference>
<dbReference type="PROSITE" id="PS50110">
    <property type="entry name" value="RESPONSE_REGULATORY"/>
    <property type="match status" value="1"/>
</dbReference>
<dbReference type="PANTHER" id="PTHR43047:SF72">
    <property type="entry name" value="OSMOSENSING HISTIDINE PROTEIN KINASE SLN1"/>
    <property type="match status" value="1"/>
</dbReference>
<evidence type="ECO:0000256" key="5">
    <source>
        <dbReference type="ARBA" id="ARBA00022777"/>
    </source>
</evidence>
<evidence type="ECO:0000313" key="13">
    <source>
        <dbReference type="Proteomes" id="UP000295645"/>
    </source>
</evidence>
<dbReference type="Proteomes" id="UP000295645">
    <property type="component" value="Unassembled WGS sequence"/>
</dbReference>
<evidence type="ECO:0000256" key="7">
    <source>
        <dbReference type="PROSITE-ProRule" id="PRU00169"/>
    </source>
</evidence>
<evidence type="ECO:0000259" key="10">
    <source>
        <dbReference type="PROSITE" id="PS50109"/>
    </source>
</evidence>
<dbReference type="Gene3D" id="1.10.287.130">
    <property type="match status" value="1"/>
</dbReference>
<dbReference type="Gene3D" id="2.60.40.10">
    <property type="entry name" value="Immunoglobulins"/>
    <property type="match status" value="1"/>
</dbReference>
<dbReference type="InterPro" id="IPR011110">
    <property type="entry name" value="Reg_prop"/>
</dbReference>
<keyword evidence="8" id="KW-0812">Transmembrane</keyword>
<dbReference type="Gene3D" id="3.30.565.10">
    <property type="entry name" value="Histidine kinase-like ATPase, C-terminal domain"/>
    <property type="match status" value="1"/>
</dbReference>
<dbReference type="FunFam" id="3.30.565.10:FF:000010">
    <property type="entry name" value="Sensor histidine kinase RcsC"/>
    <property type="match status" value="1"/>
</dbReference>
<keyword evidence="5 12" id="KW-0418">Kinase</keyword>
<dbReference type="InterPro" id="IPR013783">
    <property type="entry name" value="Ig-like_fold"/>
</dbReference>
<dbReference type="Pfam" id="PF00072">
    <property type="entry name" value="Response_reg"/>
    <property type="match status" value="1"/>
</dbReference>
<dbReference type="Pfam" id="PF00512">
    <property type="entry name" value="HisKA"/>
    <property type="match status" value="1"/>
</dbReference>
<reference evidence="12 13" key="1">
    <citation type="submission" date="2019-03" db="EMBL/GenBank/DDBJ databases">
        <title>Above-ground endophytic microbial communities from plants in different locations in the United States.</title>
        <authorList>
            <person name="Frank C."/>
        </authorList>
    </citation>
    <scope>NUCLEOTIDE SEQUENCE [LARGE SCALE GENOMIC DNA]</scope>
    <source>
        <strain evidence="12 13">LP_13_YM</strain>
    </source>
</reference>
<name>A0A4V2W4F1_9GAMM</name>
<evidence type="ECO:0000256" key="2">
    <source>
        <dbReference type="ARBA" id="ARBA00012438"/>
    </source>
</evidence>
<feature type="transmembrane region" description="Helical" evidence="8">
    <location>
        <begin position="761"/>
        <end position="782"/>
    </location>
</feature>
<dbReference type="GO" id="GO:0005886">
    <property type="term" value="C:plasma membrane"/>
    <property type="evidence" value="ECO:0007669"/>
    <property type="project" value="TreeGrafter"/>
</dbReference>
<keyword evidence="3 7" id="KW-0597">Phosphoprotein</keyword>
<dbReference type="SUPFAM" id="SSF47384">
    <property type="entry name" value="Homodimeric domain of signal transducing histidine kinase"/>
    <property type="match status" value="1"/>
</dbReference>
<dbReference type="SMART" id="SM00448">
    <property type="entry name" value="REC"/>
    <property type="match status" value="1"/>
</dbReference>
<gene>
    <name evidence="12" type="ORF">EC912_10232</name>
</gene>
<dbReference type="PANTHER" id="PTHR43047">
    <property type="entry name" value="TWO-COMPONENT HISTIDINE PROTEIN KINASE"/>
    <property type="match status" value="1"/>
</dbReference>
<dbReference type="RefSeq" id="WP_132141940.1">
    <property type="nucleotide sequence ID" value="NZ_SMCS01000002.1"/>
</dbReference>
<dbReference type="InterPro" id="IPR036097">
    <property type="entry name" value="HisK_dim/P_sf"/>
</dbReference>
<dbReference type="AlphaFoldDB" id="A0A4V2W4F1"/>
<dbReference type="EC" id="2.7.13.3" evidence="2"/>
<keyword evidence="8" id="KW-1133">Transmembrane helix</keyword>
<protein>
    <recommendedName>
        <fullName evidence="2">histidine kinase</fullName>
        <ecNumber evidence="2">2.7.13.3</ecNumber>
    </recommendedName>
</protein>
<keyword evidence="4" id="KW-0808">Transferase</keyword>
<keyword evidence="8" id="KW-0472">Membrane</keyword>
<evidence type="ECO:0000256" key="4">
    <source>
        <dbReference type="ARBA" id="ARBA00022679"/>
    </source>
</evidence>
<dbReference type="InterPro" id="IPR001789">
    <property type="entry name" value="Sig_transdc_resp-reg_receiver"/>
</dbReference>
<dbReference type="InterPro" id="IPR011006">
    <property type="entry name" value="CheY-like_superfamily"/>
</dbReference>
<evidence type="ECO:0000259" key="11">
    <source>
        <dbReference type="PROSITE" id="PS50110"/>
    </source>
</evidence>
<dbReference type="OrthoDB" id="176203at2"/>
<evidence type="ECO:0000256" key="9">
    <source>
        <dbReference type="SAM" id="SignalP"/>
    </source>
</evidence>
<dbReference type="GO" id="GO:0009927">
    <property type="term" value="F:histidine phosphotransfer kinase activity"/>
    <property type="evidence" value="ECO:0007669"/>
    <property type="project" value="TreeGrafter"/>
</dbReference>
<feature type="domain" description="Response regulatory" evidence="11">
    <location>
        <begin position="1051"/>
        <end position="1167"/>
    </location>
</feature>
<dbReference type="PROSITE" id="PS50109">
    <property type="entry name" value="HIS_KIN"/>
    <property type="match status" value="1"/>
</dbReference>
<dbReference type="PRINTS" id="PR00344">
    <property type="entry name" value="BCTRLSENSOR"/>
</dbReference>
<dbReference type="SMART" id="SM00388">
    <property type="entry name" value="HisKA"/>
    <property type="match status" value="1"/>
</dbReference>
<dbReference type="Pfam" id="PF07494">
    <property type="entry name" value="Reg_prop"/>
    <property type="match status" value="2"/>
</dbReference>
<dbReference type="InterPro" id="IPR005467">
    <property type="entry name" value="His_kinase_dom"/>
</dbReference>
<dbReference type="Gene3D" id="3.40.50.2300">
    <property type="match status" value="1"/>
</dbReference>
<dbReference type="EMBL" id="SMCS01000002">
    <property type="protein sequence ID" value="TCV95689.1"/>
    <property type="molecule type" value="Genomic_DNA"/>
</dbReference>
<evidence type="ECO:0000256" key="6">
    <source>
        <dbReference type="ARBA" id="ARBA00023012"/>
    </source>
</evidence>
<dbReference type="SUPFAM" id="SSF63829">
    <property type="entry name" value="Calcium-dependent phosphotriesterase"/>
    <property type="match status" value="2"/>
</dbReference>
<feature type="chain" id="PRO_5020705187" description="histidine kinase" evidence="9">
    <location>
        <begin position="24"/>
        <end position="1167"/>
    </location>
</feature>
<feature type="modified residue" description="4-aspartylphosphate" evidence="7">
    <location>
        <position position="1100"/>
    </location>
</feature>
<dbReference type="CDD" id="cd00082">
    <property type="entry name" value="HisKA"/>
    <property type="match status" value="1"/>
</dbReference>
<dbReference type="Pfam" id="PF02518">
    <property type="entry name" value="HATPase_c"/>
    <property type="match status" value="1"/>
</dbReference>
<dbReference type="InterPro" id="IPR004358">
    <property type="entry name" value="Sig_transdc_His_kin-like_C"/>
</dbReference>
<feature type="domain" description="Histidine kinase" evidence="10">
    <location>
        <begin position="815"/>
        <end position="1029"/>
    </location>
</feature>
<feature type="signal peptide" evidence="9">
    <location>
        <begin position="1"/>
        <end position="23"/>
    </location>
</feature>
<evidence type="ECO:0000256" key="1">
    <source>
        <dbReference type="ARBA" id="ARBA00000085"/>
    </source>
</evidence>
<evidence type="ECO:0000256" key="3">
    <source>
        <dbReference type="ARBA" id="ARBA00022553"/>
    </source>
</evidence>
<accession>A0A4V2W4F1</accession>
<dbReference type="CDD" id="cd16922">
    <property type="entry name" value="HATPase_EvgS-ArcB-TorS-like"/>
    <property type="match status" value="1"/>
</dbReference>
<dbReference type="CDD" id="cd17546">
    <property type="entry name" value="REC_hyHK_CKI1_RcsC-like"/>
    <property type="match status" value="1"/>
</dbReference>
<comment type="catalytic activity">
    <reaction evidence="1">
        <text>ATP + protein L-histidine = ADP + protein N-phospho-L-histidine.</text>
        <dbReference type="EC" id="2.7.13.3"/>
    </reaction>
</comment>
<keyword evidence="6" id="KW-0902">Two-component regulatory system</keyword>
<dbReference type="InterPro" id="IPR003594">
    <property type="entry name" value="HATPase_dom"/>
</dbReference>
<keyword evidence="9" id="KW-0732">Signal</keyword>
<evidence type="ECO:0000256" key="8">
    <source>
        <dbReference type="SAM" id="Phobius"/>
    </source>
</evidence>
<dbReference type="InterPro" id="IPR003661">
    <property type="entry name" value="HisK_dim/P_dom"/>
</dbReference>
<dbReference type="GO" id="GO:0000155">
    <property type="term" value="F:phosphorelay sensor kinase activity"/>
    <property type="evidence" value="ECO:0007669"/>
    <property type="project" value="InterPro"/>
</dbReference>
<keyword evidence="13" id="KW-1185">Reference proteome</keyword>
<dbReference type="InterPro" id="IPR015943">
    <property type="entry name" value="WD40/YVTN_repeat-like_dom_sf"/>
</dbReference>
<comment type="caution">
    <text evidence="12">The sequence shown here is derived from an EMBL/GenBank/DDBJ whole genome shotgun (WGS) entry which is preliminary data.</text>
</comment>
<proteinExistence type="predicted"/>
<dbReference type="InterPro" id="IPR036890">
    <property type="entry name" value="HATPase_C_sf"/>
</dbReference>